<comment type="subunit">
    <text evidence="9">Monomer.</text>
</comment>
<keyword evidence="5 9" id="KW-0479">Metal-binding</keyword>
<dbReference type="SUPFAM" id="SSF64158">
    <property type="entry name" value="2,3-Bisphosphoglycerate-independent phosphoglycerate mutase, substrate-binding domain"/>
    <property type="match status" value="1"/>
</dbReference>
<dbReference type="Pfam" id="PF06415">
    <property type="entry name" value="iPGM_N"/>
    <property type="match status" value="1"/>
</dbReference>
<feature type="binding site" evidence="9 13">
    <location>
        <position position="438"/>
    </location>
    <ligand>
        <name>Mn(2+)</name>
        <dbReference type="ChEBI" id="CHEBI:29035"/>
        <label>2</label>
    </ligand>
</feature>
<accession>A0A0G0EY70</accession>
<comment type="function">
    <text evidence="2 9">Catalyzes the interconversion of 2-phosphoglycerate and 3-phosphoglycerate.</text>
</comment>
<feature type="binding site" evidence="9 13">
    <location>
        <position position="401"/>
    </location>
    <ligand>
        <name>Mn(2+)</name>
        <dbReference type="ChEBI" id="CHEBI:29035"/>
        <label>1</label>
    </ligand>
</feature>
<comment type="catalytic activity">
    <reaction evidence="1 9">
        <text>(2R)-2-phosphoglycerate = (2R)-3-phosphoglycerate</text>
        <dbReference type="Rhea" id="RHEA:15901"/>
        <dbReference type="ChEBI" id="CHEBI:58272"/>
        <dbReference type="ChEBI" id="CHEBI:58289"/>
        <dbReference type="EC" id="5.4.2.12"/>
    </reaction>
</comment>
<dbReference type="PATRIC" id="fig|1619091.4.peg.158"/>
<feature type="binding site" evidence="9 13">
    <location>
        <position position="397"/>
    </location>
    <ligand>
        <name>Mn(2+)</name>
        <dbReference type="ChEBI" id="CHEBI:29035"/>
        <label>1</label>
    </ligand>
</feature>
<dbReference type="PANTHER" id="PTHR31637:SF0">
    <property type="entry name" value="2,3-BISPHOSPHOGLYCERATE-INDEPENDENT PHOSPHOGLYCERATE MUTASE"/>
    <property type="match status" value="1"/>
</dbReference>
<comment type="similarity">
    <text evidence="4 9">Belongs to the BPG-independent phosphoglycerate mutase family.</text>
</comment>
<feature type="binding site" evidence="9 13">
    <location>
        <position position="439"/>
    </location>
    <ligand>
        <name>Mn(2+)</name>
        <dbReference type="ChEBI" id="CHEBI:29035"/>
        <label>2</label>
    </ligand>
</feature>
<dbReference type="GO" id="GO:0006096">
    <property type="term" value="P:glycolytic process"/>
    <property type="evidence" value="ECO:0007669"/>
    <property type="project" value="UniProtKB-UniRule"/>
</dbReference>
<dbReference type="Pfam" id="PF01676">
    <property type="entry name" value="Metalloenzyme"/>
    <property type="match status" value="1"/>
</dbReference>
<evidence type="ECO:0000256" key="11">
    <source>
        <dbReference type="PIRSR" id="PIRSR001492-1"/>
    </source>
</evidence>
<dbReference type="PANTHER" id="PTHR31637">
    <property type="entry name" value="2,3-BISPHOSPHOGLYCERATE-INDEPENDENT PHOSPHOGLYCERATE MUTASE"/>
    <property type="match status" value="1"/>
</dbReference>
<feature type="binding site" evidence="9 12">
    <location>
        <begin position="155"/>
        <end position="156"/>
    </location>
    <ligand>
        <name>substrate</name>
    </ligand>
</feature>
<dbReference type="PIRSF" id="PIRSF001492">
    <property type="entry name" value="IPGAM"/>
    <property type="match status" value="1"/>
</dbReference>
<dbReference type="CDD" id="cd16010">
    <property type="entry name" value="iPGM"/>
    <property type="match status" value="1"/>
</dbReference>
<dbReference type="EC" id="5.4.2.12" evidence="9 10"/>
<comment type="cofactor">
    <cofactor evidence="9">
        <name>Mn(2+)</name>
        <dbReference type="ChEBI" id="CHEBI:29035"/>
    </cofactor>
    <text evidence="9">Binds 2 manganese ions per subunit.</text>
</comment>
<evidence type="ECO:0000256" key="6">
    <source>
        <dbReference type="ARBA" id="ARBA00023152"/>
    </source>
</evidence>
<dbReference type="UniPathway" id="UPA00109">
    <property type="reaction ID" value="UER00186"/>
</dbReference>
<keyword evidence="7 9" id="KW-0464">Manganese</keyword>
<feature type="active site" description="Phosphoserine intermediate" evidence="9 11">
    <location>
        <position position="63"/>
    </location>
</feature>
<evidence type="ECO:0000313" key="16">
    <source>
        <dbReference type="EMBL" id="KKQ11863.1"/>
    </source>
</evidence>
<evidence type="ECO:0000256" key="5">
    <source>
        <dbReference type="ARBA" id="ARBA00022723"/>
    </source>
</evidence>
<evidence type="ECO:0000256" key="7">
    <source>
        <dbReference type="ARBA" id="ARBA00023211"/>
    </source>
</evidence>
<name>A0A0G0EY70_9BACT</name>
<dbReference type="InterPro" id="IPR036646">
    <property type="entry name" value="PGAM_B_sf"/>
</dbReference>
<evidence type="ECO:0000256" key="8">
    <source>
        <dbReference type="ARBA" id="ARBA00023235"/>
    </source>
</evidence>
<evidence type="ECO:0000256" key="12">
    <source>
        <dbReference type="PIRSR" id="PIRSR001492-2"/>
    </source>
</evidence>
<reference evidence="16 17" key="1">
    <citation type="journal article" date="2015" name="Nature">
        <title>rRNA introns, odd ribosomes, and small enigmatic genomes across a large radiation of phyla.</title>
        <authorList>
            <person name="Brown C.T."/>
            <person name="Hug L.A."/>
            <person name="Thomas B.C."/>
            <person name="Sharon I."/>
            <person name="Castelle C.J."/>
            <person name="Singh A."/>
            <person name="Wilkins M.J."/>
            <person name="Williams K.H."/>
            <person name="Banfield J.F."/>
        </authorList>
    </citation>
    <scope>NUCLEOTIDE SEQUENCE [LARGE SCALE GENOMIC DNA]</scope>
</reference>
<dbReference type="InterPro" id="IPR006124">
    <property type="entry name" value="Metalloenzyme"/>
</dbReference>
<evidence type="ECO:0000256" key="10">
    <source>
        <dbReference type="NCBIfam" id="TIGR01307"/>
    </source>
</evidence>
<dbReference type="Proteomes" id="UP000034075">
    <property type="component" value="Unassembled WGS sequence"/>
</dbReference>
<feature type="binding site" evidence="9 12">
    <location>
        <position position="187"/>
    </location>
    <ligand>
        <name>substrate</name>
    </ligand>
</feature>
<dbReference type="EMBL" id="LBSF01000012">
    <property type="protein sequence ID" value="KKQ11863.1"/>
    <property type="molecule type" value="Genomic_DNA"/>
</dbReference>
<dbReference type="GO" id="GO:0006007">
    <property type="term" value="P:glucose catabolic process"/>
    <property type="evidence" value="ECO:0007669"/>
    <property type="project" value="InterPro"/>
</dbReference>
<proteinExistence type="inferred from homology"/>
<evidence type="ECO:0000256" key="9">
    <source>
        <dbReference type="HAMAP-Rule" id="MF_01038"/>
    </source>
</evidence>
<evidence type="ECO:0000256" key="13">
    <source>
        <dbReference type="PIRSR" id="PIRSR001492-3"/>
    </source>
</evidence>
<feature type="binding site" evidence="9 13">
    <location>
        <position position="457"/>
    </location>
    <ligand>
        <name>Mn(2+)</name>
        <dbReference type="ChEBI" id="CHEBI:29035"/>
        <label>1</label>
    </ligand>
</feature>
<evidence type="ECO:0000256" key="4">
    <source>
        <dbReference type="ARBA" id="ARBA00008819"/>
    </source>
</evidence>
<dbReference type="InterPro" id="IPR017850">
    <property type="entry name" value="Alkaline_phosphatase_core_sf"/>
</dbReference>
<evidence type="ECO:0000313" key="17">
    <source>
        <dbReference type="Proteomes" id="UP000034075"/>
    </source>
</evidence>
<dbReference type="SUPFAM" id="SSF53649">
    <property type="entry name" value="Alkaline phosphatase-like"/>
    <property type="match status" value="1"/>
</dbReference>
<feature type="binding site" evidence="9 12">
    <location>
        <begin position="257"/>
        <end position="260"/>
    </location>
    <ligand>
        <name>substrate</name>
    </ligand>
</feature>
<comment type="caution">
    <text evidence="16">The sequence shown here is derived from an EMBL/GenBank/DDBJ whole genome shotgun (WGS) entry which is preliminary data.</text>
</comment>
<dbReference type="NCBIfam" id="TIGR01307">
    <property type="entry name" value="pgm_bpd_ind"/>
    <property type="match status" value="1"/>
</dbReference>
<feature type="domain" description="BPG-independent PGAM N-terminal" evidence="15">
    <location>
        <begin position="83"/>
        <end position="294"/>
    </location>
</feature>
<sequence length="509" mass="56042">MNAKQRVLMIILDGLGAAPKNSGNAVVLANPQNLSTLWNIYPHTYLLASGEAVGLPKDVRGNSEVGHLNLGAGNVVAQTLPRINHAIKKGLIYTNDALRAALSHAQTYKSDLHLMGLLSDGSVHSHIDHFKAVIDFLAKSNFEGNVYIHAFTDGRDTPPNTALQFLTDIDKYCMEKGIGKIGTIIGRYFAMDRNNQWDRTQRAYFLLTRNIGQKFSTYAEAIDTYYQKGVTDEFMEPIVISDSKVKNNDALVFLNYRPDRALQLAQAFASPTFDNFKRDNIQNLFFTGMVEYSKGFPPQVLFPKQYVNLPLGKVIDSVGFRQLRIAETEKFPHVTYFFNGGASVVYANEDQVAIPSPNVATYDLKPEMSAIQLLNVLSKSIAGKSYDFTLVNFANADMVGHTGVLNAGIKAVQTVDYCVHQLVNQFLSQGGAVIITADHGNAEEMINLENGQIDTEHSLNPVPCIIAGTNITNRFLPYGALKDVAPTVLDIMGITKPSEMNGQSLIRTV</sequence>
<dbReference type="AlphaFoldDB" id="A0A0G0EY70"/>
<evidence type="ECO:0000259" key="14">
    <source>
        <dbReference type="Pfam" id="PF01676"/>
    </source>
</evidence>
<feature type="domain" description="Metalloenzyme" evidence="14">
    <location>
        <begin position="5"/>
        <end position="495"/>
    </location>
</feature>
<protein>
    <recommendedName>
        <fullName evidence="9 10">2,3-bisphosphoglycerate-independent phosphoglycerate mutase</fullName>
        <shortName evidence="9">BPG-independent PGAM</shortName>
        <shortName evidence="9">Phosphoglyceromutase</shortName>
        <shortName evidence="9">iPGM</shortName>
        <ecNumber evidence="9 10">5.4.2.12</ecNumber>
    </recommendedName>
</protein>
<dbReference type="HAMAP" id="MF_01038">
    <property type="entry name" value="GpmI"/>
    <property type="match status" value="1"/>
</dbReference>
<dbReference type="GO" id="GO:0005829">
    <property type="term" value="C:cytosol"/>
    <property type="evidence" value="ECO:0007669"/>
    <property type="project" value="TreeGrafter"/>
</dbReference>
<organism evidence="16 17">
    <name type="scientific">candidate division WS6 bacterium GW2011_GWC2_36_7</name>
    <dbReference type="NCBI Taxonomy" id="1619091"/>
    <lineage>
        <taxon>Bacteria</taxon>
        <taxon>Candidatus Dojkabacteria</taxon>
    </lineage>
</organism>
<evidence type="ECO:0000256" key="3">
    <source>
        <dbReference type="ARBA" id="ARBA00004798"/>
    </source>
</evidence>
<feature type="binding site" evidence="9 13">
    <location>
        <position position="63"/>
    </location>
    <ligand>
        <name>Mn(2+)</name>
        <dbReference type="ChEBI" id="CHEBI:29035"/>
        <label>2</label>
    </ligand>
</feature>
<feature type="binding site" evidence="9 12">
    <location>
        <position position="193"/>
    </location>
    <ligand>
        <name>substrate</name>
    </ligand>
</feature>
<evidence type="ECO:0000256" key="2">
    <source>
        <dbReference type="ARBA" id="ARBA00002315"/>
    </source>
</evidence>
<keyword evidence="6 9" id="KW-0324">Glycolysis</keyword>
<keyword evidence="8 9" id="KW-0413">Isomerase</keyword>
<comment type="pathway">
    <text evidence="3 9">Carbohydrate degradation; glycolysis; pyruvate from D-glyceraldehyde 3-phosphate: step 3/5.</text>
</comment>
<dbReference type="FunFam" id="3.40.1450.10:FF:000002">
    <property type="entry name" value="2,3-bisphosphoglycerate-independent phosphoglycerate mutase"/>
    <property type="match status" value="1"/>
</dbReference>
<dbReference type="Gene3D" id="3.40.720.10">
    <property type="entry name" value="Alkaline Phosphatase, subunit A"/>
    <property type="match status" value="1"/>
</dbReference>
<feature type="binding site" evidence="9 13">
    <location>
        <position position="13"/>
    </location>
    <ligand>
        <name>Mn(2+)</name>
        <dbReference type="ChEBI" id="CHEBI:29035"/>
        <label>2</label>
    </ligand>
</feature>
<dbReference type="GO" id="GO:0004619">
    <property type="term" value="F:phosphoglycerate mutase activity"/>
    <property type="evidence" value="ECO:0007669"/>
    <property type="project" value="UniProtKB-UniRule"/>
</dbReference>
<dbReference type="InterPro" id="IPR005995">
    <property type="entry name" value="Pgm_bpd_ind"/>
</dbReference>
<evidence type="ECO:0000256" key="1">
    <source>
        <dbReference type="ARBA" id="ARBA00000370"/>
    </source>
</evidence>
<feature type="binding site" evidence="9 12">
    <location>
        <position position="124"/>
    </location>
    <ligand>
        <name>substrate</name>
    </ligand>
</feature>
<evidence type="ECO:0000259" key="15">
    <source>
        <dbReference type="Pfam" id="PF06415"/>
    </source>
</evidence>
<dbReference type="Gene3D" id="3.40.1450.10">
    <property type="entry name" value="BPG-independent phosphoglycerate mutase, domain B"/>
    <property type="match status" value="1"/>
</dbReference>
<feature type="binding site" evidence="9 12">
    <location>
        <position position="330"/>
    </location>
    <ligand>
        <name>substrate</name>
    </ligand>
</feature>
<dbReference type="GO" id="GO:0030145">
    <property type="term" value="F:manganese ion binding"/>
    <property type="evidence" value="ECO:0007669"/>
    <property type="project" value="UniProtKB-UniRule"/>
</dbReference>
<dbReference type="InterPro" id="IPR011258">
    <property type="entry name" value="BPG-indep_PGM_N"/>
</dbReference>
<gene>
    <name evidence="9" type="primary">gpmI</name>
    <name evidence="16" type="ORF">US24_C0012G0004</name>
</gene>